<dbReference type="CDD" id="cd00920">
    <property type="entry name" value="Cupredoxin"/>
    <property type="match status" value="1"/>
</dbReference>
<evidence type="ECO:0000313" key="1">
    <source>
        <dbReference type="EMBL" id="KAF2461383.1"/>
    </source>
</evidence>
<dbReference type="Gene3D" id="2.60.40.420">
    <property type="entry name" value="Cupredoxins - blue copper proteins"/>
    <property type="match status" value="1"/>
</dbReference>
<name>A0A6A6PD94_9PEZI</name>
<proteinExistence type="predicted"/>
<dbReference type="InterPro" id="IPR008972">
    <property type="entry name" value="Cupredoxin"/>
</dbReference>
<dbReference type="InterPro" id="IPR052953">
    <property type="entry name" value="Ser-rich/MCO-related"/>
</dbReference>
<dbReference type="Proteomes" id="UP000799766">
    <property type="component" value="Unassembled WGS sequence"/>
</dbReference>
<reference evidence="1" key="1">
    <citation type="journal article" date="2020" name="Stud. Mycol.">
        <title>101 Dothideomycetes genomes: a test case for predicting lifestyles and emergence of pathogens.</title>
        <authorList>
            <person name="Haridas S."/>
            <person name="Albert R."/>
            <person name="Binder M."/>
            <person name="Bloem J."/>
            <person name="Labutti K."/>
            <person name="Salamov A."/>
            <person name="Andreopoulos B."/>
            <person name="Baker S."/>
            <person name="Barry K."/>
            <person name="Bills G."/>
            <person name="Bluhm B."/>
            <person name="Cannon C."/>
            <person name="Castanera R."/>
            <person name="Culley D."/>
            <person name="Daum C."/>
            <person name="Ezra D."/>
            <person name="Gonzalez J."/>
            <person name="Henrissat B."/>
            <person name="Kuo A."/>
            <person name="Liang C."/>
            <person name="Lipzen A."/>
            <person name="Lutzoni F."/>
            <person name="Magnuson J."/>
            <person name="Mondo S."/>
            <person name="Nolan M."/>
            <person name="Ohm R."/>
            <person name="Pangilinan J."/>
            <person name="Park H.-J."/>
            <person name="Ramirez L."/>
            <person name="Alfaro M."/>
            <person name="Sun H."/>
            <person name="Tritt A."/>
            <person name="Yoshinaga Y."/>
            <person name="Zwiers L.-H."/>
            <person name="Turgeon B."/>
            <person name="Goodwin S."/>
            <person name="Spatafora J."/>
            <person name="Crous P."/>
            <person name="Grigoriev I."/>
        </authorList>
    </citation>
    <scope>NUCLEOTIDE SEQUENCE</scope>
    <source>
        <strain evidence="1">ATCC 16933</strain>
    </source>
</reference>
<keyword evidence="2" id="KW-1185">Reference proteome</keyword>
<dbReference type="SUPFAM" id="SSF49503">
    <property type="entry name" value="Cupredoxins"/>
    <property type="match status" value="1"/>
</dbReference>
<dbReference type="OrthoDB" id="1921208at2759"/>
<accession>A0A6A6PD94</accession>
<dbReference type="EMBL" id="MU001671">
    <property type="protein sequence ID" value="KAF2461383.1"/>
    <property type="molecule type" value="Genomic_DNA"/>
</dbReference>
<evidence type="ECO:0000313" key="2">
    <source>
        <dbReference type="Proteomes" id="UP000799766"/>
    </source>
</evidence>
<sequence length="248" mass="25566">MVHPSPTMMEYEYPSPAVAAAGMTHTVIVGGVQPAMDGGDPTPMLMYNPESITASIGDVVHFVFMQANHTVTQSTFDQPCKAMEGGMDSGFMPNPDGAEGVTWDMPVESEDPLWFYCKQRMGVHCGKGMVFSINAATAGDKTFQDFKQLAIQINGTEAVPLESAAIQQPGATAVESAVTVIAHASSTVAPAMVHETSAVAMGQGFAADGSACNCHCLCDAASGAIPAVAGVGSFGGVVGESFQNVPAL</sequence>
<dbReference type="PANTHER" id="PTHR34883">
    <property type="entry name" value="SERINE-RICH PROTEIN, PUTATIVE-RELATED-RELATED"/>
    <property type="match status" value="1"/>
</dbReference>
<evidence type="ECO:0008006" key="3">
    <source>
        <dbReference type="Google" id="ProtNLM"/>
    </source>
</evidence>
<gene>
    <name evidence="1" type="ORF">BDY21DRAFT_278496</name>
</gene>
<dbReference type="PANTHER" id="PTHR34883:SF4">
    <property type="entry name" value="CUPREDOXIN"/>
    <property type="match status" value="1"/>
</dbReference>
<organism evidence="1 2">
    <name type="scientific">Lineolata rhizophorae</name>
    <dbReference type="NCBI Taxonomy" id="578093"/>
    <lineage>
        <taxon>Eukaryota</taxon>
        <taxon>Fungi</taxon>
        <taxon>Dikarya</taxon>
        <taxon>Ascomycota</taxon>
        <taxon>Pezizomycotina</taxon>
        <taxon>Dothideomycetes</taxon>
        <taxon>Dothideomycetes incertae sedis</taxon>
        <taxon>Lineolatales</taxon>
        <taxon>Lineolataceae</taxon>
        <taxon>Lineolata</taxon>
    </lineage>
</organism>
<protein>
    <recommendedName>
        <fullName evidence="3">Cupredoxin</fullName>
    </recommendedName>
</protein>
<dbReference type="AlphaFoldDB" id="A0A6A6PD94"/>